<evidence type="ECO:0000256" key="1">
    <source>
        <dbReference type="SAM" id="Phobius"/>
    </source>
</evidence>
<feature type="transmembrane region" description="Helical" evidence="1">
    <location>
        <begin position="131"/>
        <end position="149"/>
    </location>
</feature>
<dbReference type="InterPro" id="IPR006976">
    <property type="entry name" value="VanZ-like"/>
</dbReference>
<keyword evidence="1" id="KW-0472">Membrane</keyword>
<feature type="transmembrane region" description="Helical" evidence="1">
    <location>
        <begin position="76"/>
        <end position="93"/>
    </location>
</feature>
<evidence type="ECO:0000259" key="2">
    <source>
        <dbReference type="Pfam" id="PF04892"/>
    </source>
</evidence>
<evidence type="ECO:0000313" key="3">
    <source>
        <dbReference type="EMBL" id="REK69479.1"/>
    </source>
</evidence>
<keyword evidence="1" id="KW-0812">Transmembrane</keyword>
<dbReference type="EMBL" id="QUBQ01000007">
    <property type="protein sequence ID" value="REK69479.1"/>
    <property type="molecule type" value="Genomic_DNA"/>
</dbReference>
<dbReference type="InterPro" id="IPR053150">
    <property type="entry name" value="Teicoplanin_resist-assoc"/>
</dbReference>
<dbReference type="PANTHER" id="PTHR36834:SF1">
    <property type="entry name" value="INTEGRAL MEMBRANE PROTEIN"/>
    <property type="match status" value="1"/>
</dbReference>
<accession>A0A371P0L8</accession>
<feature type="transmembrane region" description="Helical" evidence="1">
    <location>
        <begin position="15"/>
        <end position="37"/>
    </location>
</feature>
<organism evidence="3 4">
    <name type="scientific">Paenibacillus paeoniae</name>
    <dbReference type="NCBI Taxonomy" id="2292705"/>
    <lineage>
        <taxon>Bacteria</taxon>
        <taxon>Bacillati</taxon>
        <taxon>Bacillota</taxon>
        <taxon>Bacilli</taxon>
        <taxon>Bacillales</taxon>
        <taxon>Paenibacillaceae</taxon>
        <taxon>Paenibacillus</taxon>
    </lineage>
</organism>
<dbReference type="PANTHER" id="PTHR36834">
    <property type="entry name" value="MEMBRANE PROTEIN-RELATED"/>
    <property type="match status" value="1"/>
</dbReference>
<sequence>MIDVKLYRKAFSRHTGFNVTVTLLALLYALIMLNLLFLRNRFMMDGYAYNLIPFDTIKHYVVYRDHFNFDTWFKNLFGNLVLFIPIGMFLPLLNTRFRSSLMLIAATVIIIGIIETAQMLLRVGSFDIDDIILNTAGAWIGLMLTRSFMRREKR</sequence>
<dbReference type="Proteomes" id="UP000261905">
    <property type="component" value="Unassembled WGS sequence"/>
</dbReference>
<protein>
    <submittedName>
        <fullName evidence="3">VanZ family protein</fullName>
    </submittedName>
</protein>
<evidence type="ECO:0000313" key="4">
    <source>
        <dbReference type="Proteomes" id="UP000261905"/>
    </source>
</evidence>
<keyword evidence="4" id="KW-1185">Reference proteome</keyword>
<proteinExistence type="predicted"/>
<name>A0A371P0L8_9BACL</name>
<dbReference type="AlphaFoldDB" id="A0A371P0L8"/>
<keyword evidence="1" id="KW-1133">Transmembrane helix</keyword>
<dbReference type="OrthoDB" id="4822551at2"/>
<reference evidence="3 4" key="1">
    <citation type="submission" date="2018-08" db="EMBL/GenBank/DDBJ databases">
        <title>Paenibacillus sp. M4BSY-1, whole genome shotgun sequence.</title>
        <authorList>
            <person name="Tuo L."/>
        </authorList>
    </citation>
    <scope>NUCLEOTIDE SEQUENCE [LARGE SCALE GENOMIC DNA]</scope>
    <source>
        <strain evidence="3 4">M4BSY-1</strain>
    </source>
</reference>
<feature type="domain" description="VanZ-like" evidence="2">
    <location>
        <begin position="26"/>
        <end position="146"/>
    </location>
</feature>
<gene>
    <name evidence="3" type="ORF">DX130_23495</name>
</gene>
<dbReference type="RefSeq" id="WP_116049542.1">
    <property type="nucleotide sequence ID" value="NZ_QUBQ01000007.1"/>
</dbReference>
<dbReference type="Pfam" id="PF04892">
    <property type="entry name" value="VanZ"/>
    <property type="match status" value="1"/>
</dbReference>
<comment type="caution">
    <text evidence="3">The sequence shown here is derived from an EMBL/GenBank/DDBJ whole genome shotgun (WGS) entry which is preliminary data.</text>
</comment>
<feature type="transmembrane region" description="Helical" evidence="1">
    <location>
        <begin position="100"/>
        <end position="119"/>
    </location>
</feature>